<dbReference type="PANTHER" id="PTHR31752">
    <property type="entry name" value="AUXIN EFFLUX CARRIER COMPONENT 1B-RELATED"/>
    <property type="match status" value="1"/>
</dbReference>
<keyword evidence="6 8" id="KW-0472">Membrane</keyword>
<evidence type="ECO:0000313" key="9">
    <source>
        <dbReference type="EMBL" id="KAK4771052.1"/>
    </source>
</evidence>
<dbReference type="InterPro" id="IPR051107">
    <property type="entry name" value="Auxin_Efflux_Carrier"/>
</dbReference>
<gene>
    <name evidence="9" type="ORF">SAY87_031584</name>
</gene>
<evidence type="ECO:0000256" key="3">
    <source>
        <dbReference type="ARBA" id="ARBA00022448"/>
    </source>
</evidence>
<keyword evidence="3" id="KW-0813">Transport</keyword>
<dbReference type="AlphaFoldDB" id="A0AAN7KXZ4"/>
<keyword evidence="7" id="KW-0927">Auxin signaling pathway</keyword>
<dbReference type="InterPro" id="IPR004776">
    <property type="entry name" value="Mem_transp_PIN-like"/>
</dbReference>
<reference evidence="9 10" key="1">
    <citation type="journal article" date="2023" name="Hortic Res">
        <title>Pangenome of water caltrop reveals structural variations and asymmetric subgenome divergence after allopolyploidization.</title>
        <authorList>
            <person name="Zhang X."/>
            <person name="Chen Y."/>
            <person name="Wang L."/>
            <person name="Yuan Y."/>
            <person name="Fang M."/>
            <person name="Shi L."/>
            <person name="Lu R."/>
            <person name="Comes H.P."/>
            <person name="Ma Y."/>
            <person name="Chen Y."/>
            <person name="Huang G."/>
            <person name="Zhou Y."/>
            <person name="Zheng Z."/>
            <person name="Qiu Y."/>
        </authorList>
    </citation>
    <scope>NUCLEOTIDE SEQUENCE [LARGE SCALE GENOMIC DNA]</scope>
    <source>
        <tissue evidence="9">Roots</tissue>
    </source>
</reference>
<evidence type="ECO:0000256" key="2">
    <source>
        <dbReference type="ARBA" id="ARBA00009177"/>
    </source>
</evidence>
<dbReference type="GO" id="GO:0009926">
    <property type="term" value="P:auxin polar transport"/>
    <property type="evidence" value="ECO:0007669"/>
    <property type="project" value="TreeGrafter"/>
</dbReference>
<evidence type="ECO:0000256" key="7">
    <source>
        <dbReference type="ARBA" id="ARBA00023294"/>
    </source>
</evidence>
<protein>
    <submittedName>
        <fullName evidence="9">Uncharacterized protein</fullName>
    </submittedName>
</protein>
<dbReference type="GO" id="GO:0010329">
    <property type="term" value="F:auxin efflux transmembrane transporter activity"/>
    <property type="evidence" value="ECO:0007669"/>
    <property type="project" value="TreeGrafter"/>
</dbReference>
<dbReference type="PANTHER" id="PTHR31752:SF4">
    <property type="entry name" value="AUXIN EFFLUX CARRIER COMPONENT 2"/>
    <property type="match status" value="1"/>
</dbReference>
<keyword evidence="4 8" id="KW-0812">Transmembrane</keyword>
<keyword evidence="10" id="KW-1185">Reference proteome</keyword>
<dbReference type="Proteomes" id="UP001345219">
    <property type="component" value="Chromosome 24"/>
</dbReference>
<dbReference type="GO" id="GO:0005886">
    <property type="term" value="C:plasma membrane"/>
    <property type="evidence" value="ECO:0007669"/>
    <property type="project" value="TreeGrafter"/>
</dbReference>
<feature type="transmembrane region" description="Helical" evidence="8">
    <location>
        <begin position="7"/>
        <end position="28"/>
    </location>
</feature>
<evidence type="ECO:0000256" key="8">
    <source>
        <dbReference type="SAM" id="Phobius"/>
    </source>
</evidence>
<evidence type="ECO:0000313" key="10">
    <source>
        <dbReference type="Proteomes" id="UP001345219"/>
    </source>
</evidence>
<keyword evidence="5 8" id="KW-1133">Transmembrane helix</keyword>
<proteinExistence type="inferred from homology"/>
<dbReference type="GO" id="GO:0009734">
    <property type="term" value="P:auxin-activated signaling pathway"/>
    <property type="evidence" value="ECO:0007669"/>
    <property type="project" value="UniProtKB-KW"/>
</dbReference>
<evidence type="ECO:0000256" key="4">
    <source>
        <dbReference type="ARBA" id="ARBA00022692"/>
    </source>
</evidence>
<dbReference type="EMBL" id="JAXIOK010000005">
    <property type="protein sequence ID" value="KAK4771052.1"/>
    <property type="molecule type" value="Genomic_DNA"/>
</dbReference>
<feature type="transmembrane region" description="Helical" evidence="8">
    <location>
        <begin position="40"/>
        <end position="60"/>
    </location>
</feature>
<dbReference type="Pfam" id="PF03547">
    <property type="entry name" value="Mem_trans"/>
    <property type="match status" value="1"/>
</dbReference>
<dbReference type="GO" id="GO:0005783">
    <property type="term" value="C:endoplasmic reticulum"/>
    <property type="evidence" value="ECO:0007669"/>
    <property type="project" value="TreeGrafter"/>
</dbReference>
<name>A0AAN7KXZ4_9MYRT</name>
<evidence type="ECO:0000256" key="5">
    <source>
        <dbReference type="ARBA" id="ARBA00022989"/>
    </source>
</evidence>
<accession>A0AAN7KXZ4</accession>
<evidence type="ECO:0000256" key="6">
    <source>
        <dbReference type="ARBA" id="ARBA00023136"/>
    </source>
</evidence>
<comment type="caution">
    <text evidence="9">The sequence shown here is derived from an EMBL/GenBank/DDBJ whole genome shotgun (WGS) entry which is preliminary data.</text>
</comment>
<evidence type="ECO:0000256" key="1">
    <source>
        <dbReference type="ARBA" id="ARBA00004127"/>
    </source>
</evidence>
<comment type="similarity">
    <text evidence="2">Belongs to the auxin efflux carrier (TC 2.A.69.1) family.</text>
</comment>
<organism evidence="9 10">
    <name type="scientific">Trapa incisa</name>
    <dbReference type="NCBI Taxonomy" id="236973"/>
    <lineage>
        <taxon>Eukaryota</taxon>
        <taxon>Viridiplantae</taxon>
        <taxon>Streptophyta</taxon>
        <taxon>Embryophyta</taxon>
        <taxon>Tracheophyta</taxon>
        <taxon>Spermatophyta</taxon>
        <taxon>Magnoliopsida</taxon>
        <taxon>eudicotyledons</taxon>
        <taxon>Gunneridae</taxon>
        <taxon>Pentapetalae</taxon>
        <taxon>rosids</taxon>
        <taxon>malvids</taxon>
        <taxon>Myrtales</taxon>
        <taxon>Lythraceae</taxon>
        <taxon>Trapa</taxon>
    </lineage>
</organism>
<sequence length="80" mass="8765">MISGNDVYEVISALVPLYVAMFLAYGSVRWWGVFTAEQCSGINLFVDTFAVPFMGFKLIAVPGSTREIVSIKVDSDVVEP</sequence>
<comment type="subcellular location">
    <subcellularLocation>
        <location evidence="1">Endomembrane system</location>
        <topology evidence="1">Multi-pass membrane protein</topology>
    </subcellularLocation>
</comment>